<accession>A0ABS7SYY7</accession>
<evidence type="ECO:0000313" key="1">
    <source>
        <dbReference type="EMBL" id="MBZ2386753.1"/>
    </source>
</evidence>
<evidence type="ECO:0000313" key="2">
    <source>
        <dbReference type="Proteomes" id="UP000734271"/>
    </source>
</evidence>
<gene>
    <name evidence="1" type="ORF">K8P03_05600</name>
</gene>
<dbReference type="Proteomes" id="UP000734271">
    <property type="component" value="Unassembled WGS sequence"/>
</dbReference>
<proteinExistence type="predicted"/>
<organism evidence="1 2">
    <name type="scientific">Anaerococcus murdochii</name>
    <dbReference type="NCBI Taxonomy" id="411577"/>
    <lineage>
        <taxon>Bacteria</taxon>
        <taxon>Bacillati</taxon>
        <taxon>Bacillota</taxon>
        <taxon>Tissierellia</taxon>
        <taxon>Tissierellales</taxon>
        <taxon>Peptoniphilaceae</taxon>
        <taxon>Anaerococcus</taxon>
    </lineage>
</organism>
<name>A0ABS7SYY7_9FIRM</name>
<reference evidence="1 2" key="1">
    <citation type="submission" date="2021-08" db="EMBL/GenBank/DDBJ databases">
        <title>FDA dAtabase for Regulatory Grade micrObial Sequences (FDA-ARGOS): Supporting development and validation of Infectious Disease Dx tests.</title>
        <authorList>
            <person name="Sproer C."/>
            <person name="Gronow S."/>
            <person name="Severitt S."/>
            <person name="Schroder I."/>
            <person name="Tallon L."/>
            <person name="Sadzewicz L."/>
            <person name="Zhao X."/>
            <person name="Boylan J."/>
            <person name="Ott S."/>
            <person name="Bowen H."/>
            <person name="Vavikolanu K."/>
            <person name="Hazen T."/>
            <person name="Aluvathingal J."/>
            <person name="Nadendla S."/>
            <person name="Lowell S."/>
            <person name="Myers T."/>
            <person name="Yan Y."/>
            <person name="Sichtig H."/>
        </authorList>
    </citation>
    <scope>NUCLEOTIDE SEQUENCE [LARGE SCALE GENOMIC DNA]</scope>
    <source>
        <strain evidence="1 2">FDAARGOS_1460</strain>
    </source>
</reference>
<comment type="caution">
    <text evidence="1">The sequence shown here is derived from an EMBL/GenBank/DDBJ whole genome shotgun (WGS) entry which is preliminary data.</text>
</comment>
<protein>
    <submittedName>
        <fullName evidence="1">Uncharacterized protein</fullName>
    </submittedName>
</protein>
<keyword evidence="2" id="KW-1185">Reference proteome</keyword>
<dbReference type="EMBL" id="JAIPME010000002">
    <property type="protein sequence ID" value="MBZ2386753.1"/>
    <property type="molecule type" value="Genomic_DNA"/>
</dbReference>
<sequence length="57" mass="6686">MNREYVIIGIALGKTTAEKNNIVLTEEEKERIKRYQEESAKAKKEGRQLVWYAPDMD</sequence>
<dbReference type="RefSeq" id="WP_223419151.1">
    <property type="nucleotide sequence ID" value="NZ_JAIPME010000002.1"/>
</dbReference>